<feature type="compositionally biased region" description="Pro residues" evidence="1">
    <location>
        <begin position="228"/>
        <end position="238"/>
    </location>
</feature>
<protein>
    <submittedName>
        <fullName evidence="3">Phosphoribosyltransferase</fullName>
    </submittedName>
</protein>
<reference evidence="3 4" key="1">
    <citation type="submission" date="2019-09" db="EMBL/GenBank/DDBJ databases">
        <title>FDA dAtabase for Regulatory Grade micrObial Sequences (FDA-ARGOS): Supporting development and validation of Infectious Disease Dx tests.</title>
        <authorList>
            <person name="Sciortino C."/>
            <person name="Tallon L."/>
            <person name="Sadzewicz L."/>
            <person name="Vavikolanu K."/>
            <person name="Mehta A."/>
            <person name="Aluvathingal J."/>
            <person name="Nadendla S."/>
            <person name="Nandy P."/>
            <person name="Geyer C."/>
            <person name="Yan Y."/>
            <person name="Sichtig H."/>
        </authorList>
    </citation>
    <scope>NUCLEOTIDE SEQUENCE [LARGE SCALE GENOMIC DNA]</scope>
    <source>
        <strain evidence="3 4">FDAARGOS_664</strain>
    </source>
</reference>
<dbReference type="AlphaFoldDB" id="A0A5P2HF74"/>
<dbReference type="Gene3D" id="3.30.1310.20">
    <property type="entry name" value="PRTase-like"/>
    <property type="match status" value="1"/>
</dbReference>
<proteinExistence type="predicted"/>
<dbReference type="Proteomes" id="UP000322822">
    <property type="component" value="Chromosome 2"/>
</dbReference>
<dbReference type="EMBL" id="CP044067">
    <property type="protein sequence ID" value="QET06712.1"/>
    <property type="molecule type" value="Genomic_DNA"/>
</dbReference>
<evidence type="ECO:0000259" key="2">
    <source>
        <dbReference type="Pfam" id="PF00156"/>
    </source>
</evidence>
<organism evidence="3 4">
    <name type="scientific">Cupriavidus pauculus</name>
    <dbReference type="NCBI Taxonomy" id="82633"/>
    <lineage>
        <taxon>Bacteria</taxon>
        <taxon>Pseudomonadati</taxon>
        <taxon>Pseudomonadota</taxon>
        <taxon>Betaproteobacteria</taxon>
        <taxon>Burkholderiales</taxon>
        <taxon>Burkholderiaceae</taxon>
        <taxon>Cupriavidus</taxon>
    </lineage>
</organism>
<name>A0A5P2HF74_9BURK</name>
<dbReference type="InterPro" id="IPR000836">
    <property type="entry name" value="PRTase_dom"/>
</dbReference>
<feature type="domain" description="Phosphoribosyltransferase" evidence="2">
    <location>
        <begin position="27"/>
        <end position="192"/>
    </location>
</feature>
<dbReference type="Pfam" id="PF00156">
    <property type="entry name" value="Pribosyltran"/>
    <property type="match status" value="1"/>
</dbReference>
<accession>A0A5P2HF74</accession>
<keyword evidence="3" id="KW-0808">Transferase</keyword>
<evidence type="ECO:0000313" key="3">
    <source>
        <dbReference type="EMBL" id="QET06712.1"/>
    </source>
</evidence>
<evidence type="ECO:0000256" key="1">
    <source>
        <dbReference type="SAM" id="MobiDB-lite"/>
    </source>
</evidence>
<dbReference type="OrthoDB" id="9810066at2"/>
<dbReference type="Gene3D" id="3.40.50.2020">
    <property type="match status" value="1"/>
</dbReference>
<dbReference type="InterPro" id="IPR029057">
    <property type="entry name" value="PRTase-like"/>
</dbReference>
<evidence type="ECO:0000313" key="4">
    <source>
        <dbReference type="Proteomes" id="UP000322822"/>
    </source>
</evidence>
<dbReference type="RefSeq" id="WP_150377451.1">
    <property type="nucleotide sequence ID" value="NZ_CP044067.1"/>
</dbReference>
<gene>
    <name evidence="3" type="ORF">FOB72_26945</name>
</gene>
<dbReference type="SUPFAM" id="SSF53271">
    <property type="entry name" value="PRTase-like"/>
    <property type="match status" value="1"/>
</dbReference>
<feature type="region of interest" description="Disordered" evidence="1">
    <location>
        <begin position="228"/>
        <end position="250"/>
    </location>
</feature>
<sequence length="250" mass="26277">MQFPPCFADRREAGRYLGRRLAELGYAGRGDLLVLALPRGGVPVGFEVARALDAALDVLLVRKIGAPGYPELALGAVVEGSMEGRPPFTVTNDDTWARRAVESGMFAAERGRQLDEICRRQQRYRQGRPVAALAGRHVIVVDDGVATGATMRAALASVRAAGAAGVVAALPVGAMQGLLTLASVADAVICLNTPPEFGAVGAYYLDFTQTSDDEAMALMREAAMWPPLRPPQVSPQPSMPRGVTAGPGAP</sequence>
<dbReference type="CDD" id="cd06223">
    <property type="entry name" value="PRTases_typeI"/>
    <property type="match status" value="1"/>
</dbReference>
<keyword evidence="3" id="KW-0328">Glycosyltransferase</keyword>
<dbReference type="GO" id="GO:0016757">
    <property type="term" value="F:glycosyltransferase activity"/>
    <property type="evidence" value="ECO:0007669"/>
    <property type="project" value="UniProtKB-KW"/>
</dbReference>